<name>A0A2T4SCJ4_9STAP</name>
<organism evidence="1 3">
    <name type="scientific">Staphylococcus nepalensis</name>
    <dbReference type="NCBI Taxonomy" id="214473"/>
    <lineage>
        <taxon>Bacteria</taxon>
        <taxon>Bacillati</taxon>
        <taxon>Bacillota</taxon>
        <taxon>Bacilli</taxon>
        <taxon>Bacillales</taxon>
        <taxon>Staphylococcaceae</taxon>
        <taxon>Staphylococcus</taxon>
    </lineage>
</organism>
<reference evidence="2 4" key="3">
    <citation type="submission" date="2018-06" db="EMBL/GenBank/DDBJ databases">
        <authorList>
            <consortium name="Pathogen Informatics"/>
            <person name="Doyle S."/>
        </authorList>
    </citation>
    <scope>NUCLEOTIDE SEQUENCE [LARGE SCALE GENOMIC DNA]</scope>
    <source>
        <strain evidence="2 4">NCTC13834</strain>
    </source>
</reference>
<dbReference type="InterPro" id="IPR043131">
    <property type="entry name" value="BCAT-like_N"/>
</dbReference>
<gene>
    <name evidence="1" type="ORF">BUZ61_03915</name>
    <name evidence="2" type="ORF">NCTC13834_02233</name>
</gene>
<dbReference type="Gene3D" id="3.30.470.10">
    <property type="match status" value="1"/>
</dbReference>
<dbReference type="GO" id="GO:0016829">
    <property type="term" value="F:lyase activity"/>
    <property type="evidence" value="ECO:0007669"/>
    <property type="project" value="UniProtKB-KW"/>
</dbReference>
<dbReference type="EMBL" id="UHDS01000001">
    <property type="protein sequence ID" value="SUM55858.1"/>
    <property type="molecule type" value="Genomic_DNA"/>
</dbReference>
<dbReference type="InterPro" id="IPR036038">
    <property type="entry name" value="Aminotransferase-like"/>
</dbReference>
<dbReference type="InterPro" id="IPR001544">
    <property type="entry name" value="Aminotrans_IV"/>
</dbReference>
<dbReference type="AlphaFoldDB" id="A0A2T4SCJ4"/>
<evidence type="ECO:0000313" key="1">
    <source>
        <dbReference type="EMBL" id="PTK59948.1"/>
    </source>
</evidence>
<dbReference type="Pfam" id="PF01063">
    <property type="entry name" value="Aminotran_4"/>
    <property type="match status" value="1"/>
</dbReference>
<dbReference type="Proteomes" id="UP000254412">
    <property type="component" value="Unassembled WGS sequence"/>
</dbReference>
<reference evidence="1 3" key="1">
    <citation type="journal article" date="2016" name="Front. Microbiol.">
        <title>Comprehensive Phylogenetic Analysis of Bovine Non-aureus Staphylococci Species Based on Whole-Genome Sequencing.</title>
        <authorList>
            <person name="Naushad S."/>
            <person name="Barkema H.W."/>
            <person name="Luby C."/>
            <person name="Condas L.A."/>
            <person name="Nobrega D.B."/>
            <person name="Carson D.A."/>
            <person name="De Buck J."/>
        </authorList>
    </citation>
    <scope>NUCLEOTIDE SEQUENCE [LARGE SCALE GENOMIC DNA]</scope>
    <source>
        <strain evidence="1 3">SNUC 4337</strain>
    </source>
</reference>
<evidence type="ECO:0000313" key="3">
    <source>
        <dbReference type="Proteomes" id="UP000240400"/>
    </source>
</evidence>
<dbReference type="InterPro" id="IPR043132">
    <property type="entry name" value="BCAT-like_C"/>
</dbReference>
<dbReference type="SUPFAM" id="SSF56752">
    <property type="entry name" value="D-aminoacid aminotransferase-like PLP-dependent enzymes"/>
    <property type="match status" value="1"/>
</dbReference>
<dbReference type="OrthoDB" id="2407490at2"/>
<dbReference type="Gene3D" id="3.20.10.10">
    <property type="entry name" value="D-amino Acid Aminotransferase, subunit A, domain 2"/>
    <property type="match status" value="1"/>
</dbReference>
<evidence type="ECO:0000313" key="2">
    <source>
        <dbReference type="EMBL" id="SUM55858.1"/>
    </source>
</evidence>
<dbReference type="Proteomes" id="UP000240400">
    <property type="component" value="Unassembled WGS sequence"/>
</dbReference>
<keyword evidence="1" id="KW-0456">Lyase</keyword>
<accession>A0A2T4SCJ4</accession>
<reference evidence="1" key="2">
    <citation type="submission" date="2018-03" db="EMBL/GenBank/DDBJ databases">
        <authorList>
            <person name="Keele B.F."/>
        </authorList>
    </citation>
    <scope>NUCLEOTIDE SEQUENCE</scope>
    <source>
        <strain evidence="1">SNUC 4337</strain>
    </source>
</reference>
<protein>
    <submittedName>
        <fullName evidence="1">Aminodeoxychorismate lyase</fullName>
    </submittedName>
    <submittedName>
        <fullName evidence="2">Para-aminobenzoate synthetase component</fullName>
    </submittedName>
</protein>
<evidence type="ECO:0000313" key="4">
    <source>
        <dbReference type="Proteomes" id="UP000254412"/>
    </source>
</evidence>
<dbReference type="EMBL" id="PZHR01000012">
    <property type="protein sequence ID" value="PTK59948.1"/>
    <property type="molecule type" value="Genomic_DNA"/>
</dbReference>
<sequence>MQLFETLKLEAGDFLRLSYHHDRMKRSAEHFHITFQDERWHAIIREIKALCSNDTYRVKILLNPNGVFDYELASLPPKDSFTAKLVQLQPIQDNCILTNKTTNRAHLMHNHETDLILLYDKEGKILEFDIGNIMIKEGNELYTPVFDNDFLKGCKRQALIDEGRLIEKNYDIQEFREKLSHHQIKVFLINSLREVADVEINL</sequence>
<dbReference type="RefSeq" id="WP_103373316.1">
    <property type="nucleotide sequence ID" value="NZ_BMCF01000008.1"/>
</dbReference>
<proteinExistence type="predicted"/>